<protein>
    <submittedName>
        <fullName evidence="2">Uncharacterized protein YdhG (YjbR/CyaY superfamily)</fullName>
    </submittedName>
</protein>
<sequence length="119" mass="13029">MREIDAYIAAAPPVARERLEVVRAVLRRRIPTGIESFRYGMPAVMIDARHGLHYAAWAKHLALYPVYRGDESYETLVGPYRAKTDAVHFPHAQPLPLDVVEAIAAALAARAPRAAGTAG</sequence>
<feature type="domain" description="YdhG-like" evidence="1">
    <location>
        <begin position="16"/>
        <end position="105"/>
    </location>
</feature>
<proteinExistence type="predicted"/>
<evidence type="ECO:0000313" key="2">
    <source>
        <dbReference type="EMBL" id="MBB5617579.1"/>
    </source>
</evidence>
<reference evidence="2 3" key="1">
    <citation type="submission" date="2020-08" db="EMBL/GenBank/DDBJ databases">
        <title>Sequencing the genomes of 1000 actinobacteria strains.</title>
        <authorList>
            <person name="Klenk H.-P."/>
        </authorList>
    </citation>
    <scope>NUCLEOTIDE SEQUENCE [LARGE SCALE GENOMIC DNA]</scope>
    <source>
        <strain evidence="2 3">DSM 23889</strain>
    </source>
</reference>
<gene>
    <name evidence="2" type="ORF">BJ959_001075</name>
</gene>
<accession>A0A840XNU0</accession>
<dbReference type="EMBL" id="JACHBS010000001">
    <property type="protein sequence ID" value="MBB5617579.1"/>
    <property type="molecule type" value="Genomic_DNA"/>
</dbReference>
<name>A0A840XNU0_9MICO</name>
<comment type="caution">
    <text evidence="2">The sequence shown here is derived from an EMBL/GenBank/DDBJ whole genome shotgun (WGS) entry which is preliminary data.</text>
</comment>
<evidence type="ECO:0000259" key="1">
    <source>
        <dbReference type="Pfam" id="PF08818"/>
    </source>
</evidence>
<dbReference type="InterPro" id="IPR014922">
    <property type="entry name" value="YdhG-like"/>
</dbReference>
<dbReference type="Gene3D" id="3.90.1150.200">
    <property type="match status" value="1"/>
</dbReference>
<evidence type="ECO:0000313" key="3">
    <source>
        <dbReference type="Proteomes" id="UP000552883"/>
    </source>
</evidence>
<dbReference type="SUPFAM" id="SSF159888">
    <property type="entry name" value="YdhG-like"/>
    <property type="match status" value="1"/>
</dbReference>
<organism evidence="2 3">
    <name type="scientific">Microcella frigidaquae</name>
    <dbReference type="NCBI Taxonomy" id="424758"/>
    <lineage>
        <taxon>Bacteria</taxon>
        <taxon>Bacillati</taxon>
        <taxon>Actinomycetota</taxon>
        <taxon>Actinomycetes</taxon>
        <taxon>Micrococcales</taxon>
        <taxon>Microbacteriaceae</taxon>
        <taxon>Microcella</taxon>
    </lineage>
</organism>
<dbReference type="OrthoDB" id="3236524at2"/>
<dbReference type="Pfam" id="PF08818">
    <property type="entry name" value="DUF1801"/>
    <property type="match status" value="1"/>
</dbReference>
<dbReference type="RefSeq" id="WP_153981729.1">
    <property type="nucleotide sequence ID" value="NZ_BAAANZ010000018.1"/>
</dbReference>
<keyword evidence="3" id="KW-1185">Reference proteome</keyword>
<dbReference type="Proteomes" id="UP000552883">
    <property type="component" value="Unassembled WGS sequence"/>
</dbReference>
<dbReference type="AlphaFoldDB" id="A0A840XNU0"/>